<proteinExistence type="predicted"/>
<evidence type="ECO:0000259" key="3">
    <source>
        <dbReference type="Pfam" id="PF13490"/>
    </source>
</evidence>
<name>A0A419F3S5_9BACT</name>
<feature type="transmembrane region" description="Helical" evidence="2">
    <location>
        <begin position="86"/>
        <end position="108"/>
    </location>
</feature>
<keyword evidence="2" id="KW-0472">Membrane</keyword>
<gene>
    <name evidence="4" type="ORF">C4532_04885</name>
</gene>
<dbReference type="Pfam" id="PF13424">
    <property type="entry name" value="TPR_12"/>
    <property type="match status" value="1"/>
</dbReference>
<dbReference type="Proteomes" id="UP000285961">
    <property type="component" value="Unassembled WGS sequence"/>
</dbReference>
<protein>
    <recommendedName>
        <fullName evidence="3">Putative zinc-finger domain-containing protein</fullName>
    </recommendedName>
</protein>
<evidence type="ECO:0000256" key="2">
    <source>
        <dbReference type="SAM" id="Phobius"/>
    </source>
</evidence>
<reference evidence="4 5" key="1">
    <citation type="journal article" date="2017" name="ISME J.">
        <title>Energy and carbon metabolisms in a deep terrestrial subsurface fluid microbial community.</title>
        <authorList>
            <person name="Momper L."/>
            <person name="Jungbluth S.P."/>
            <person name="Lee M.D."/>
            <person name="Amend J.P."/>
        </authorList>
    </citation>
    <scope>NUCLEOTIDE SEQUENCE [LARGE SCALE GENOMIC DNA]</scope>
    <source>
        <strain evidence="4">SURF_17</strain>
    </source>
</reference>
<dbReference type="InterPro" id="IPR027383">
    <property type="entry name" value="Znf_put"/>
</dbReference>
<dbReference type="SMART" id="SM00028">
    <property type="entry name" value="TPR"/>
    <property type="match status" value="2"/>
</dbReference>
<organism evidence="4 5">
    <name type="scientific">Candidatus Abyssobacteria bacterium SURF_17</name>
    <dbReference type="NCBI Taxonomy" id="2093361"/>
    <lineage>
        <taxon>Bacteria</taxon>
        <taxon>Pseudomonadati</taxon>
        <taxon>Candidatus Hydrogenedentota</taxon>
        <taxon>Candidatus Abyssobacteria</taxon>
    </lineage>
</organism>
<keyword evidence="2" id="KW-0812">Transmembrane</keyword>
<dbReference type="InterPro" id="IPR041916">
    <property type="entry name" value="Anti_sigma_zinc_sf"/>
</dbReference>
<dbReference type="InterPro" id="IPR011990">
    <property type="entry name" value="TPR-like_helical_dom_sf"/>
</dbReference>
<dbReference type="PROSITE" id="PS50005">
    <property type="entry name" value="TPR"/>
    <property type="match status" value="1"/>
</dbReference>
<evidence type="ECO:0000313" key="4">
    <source>
        <dbReference type="EMBL" id="RJP73108.1"/>
    </source>
</evidence>
<comment type="caution">
    <text evidence="4">The sequence shown here is derived from an EMBL/GenBank/DDBJ whole genome shotgun (WGS) entry which is preliminary data.</text>
</comment>
<dbReference type="InterPro" id="IPR019734">
    <property type="entry name" value="TPR_rpt"/>
</dbReference>
<keyword evidence="1" id="KW-0802">TPR repeat</keyword>
<dbReference type="Gene3D" id="1.25.40.10">
    <property type="entry name" value="Tetratricopeptide repeat domain"/>
    <property type="match status" value="1"/>
</dbReference>
<evidence type="ECO:0000313" key="5">
    <source>
        <dbReference type="Proteomes" id="UP000285961"/>
    </source>
</evidence>
<dbReference type="Pfam" id="PF13490">
    <property type="entry name" value="zf-HC2"/>
    <property type="match status" value="1"/>
</dbReference>
<dbReference type="AlphaFoldDB" id="A0A419F3S5"/>
<dbReference type="Gene3D" id="1.10.10.1320">
    <property type="entry name" value="Anti-sigma factor, zinc-finger domain"/>
    <property type="match status" value="1"/>
</dbReference>
<dbReference type="EMBL" id="QZKI01000032">
    <property type="protein sequence ID" value="RJP73108.1"/>
    <property type="molecule type" value="Genomic_DNA"/>
</dbReference>
<dbReference type="SUPFAM" id="SSF48452">
    <property type="entry name" value="TPR-like"/>
    <property type="match status" value="1"/>
</dbReference>
<keyword evidence="2" id="KW-1133">Transmembrane helix</keyword>
<feature type="repeat" description="TPR" evidence="1">
    <location>
        <begin position="312"/>
        <end position="345"/>
    </location>
</feature>
<sequence length="412" mass="45118">MKCSKARTLILDHVYGELKPRLQRALQKHLQQCSECSKELAAHQATVAAFSKLSIEEPPAELDRRILEHAKEADFRASRSVKATGWYWRPALAAAAVSVLVVTVVYYMPRVRDSRMTMQESPAVTAMKEPAEREEALSAGVKGDAIGGERPRVAAPSALENEVGLMDERRDAAKPSSQIHEEDYREQKLMYAAPSASGEASSIGRISPDVTARESASSPAPELPLAKETFARSAPLQEKDEAQQNIVAGARLQEGLVGMELEKAAGDWDSKQKKAQEQPAKKAVFSEELDCESAAGDYEEALKLEPPSEHAPETLYRLGQCYQLSGEWEKALSVYEQIIQDYADFAAVGEAHLAAGDCLLALGKTSDALHYYETARDSYPAVRDVANEKIEATLMQQEEPAAETQPPETGTE</sequence>
<accession>A0A419F3S5</accession>
<feature type="domain" description="Putative zinc-finger" evidence="3">
    <location>
        <begin position="3"/>
        <end position="36"/>
    </location>
</feature>
<evidence type="ECO:0000256" key="1">
    <source>
        <dbReference type="PROSITE-ProRule" id="PRU00339"/>
    </source>
</evidence>